<dbReference type="EMBL" id="CP001322">
    <property type="protein sequence ID" value="ACL05456.1"/>
    <property type="molecule type" value="Genomic_DNA"/>
</dbReference>
<reference evidence="1 2" key="1">
    <citation type="journal article" date="2012" name="Environ. Microbiol.">
        <title>The genome sequence of Desulfatibacillum alkenivorans AK-01: a blueprint for anaerobic alkane oxidation.</title>
        <authorList>
            <person name="Callaghan A.V."/>
            <person name="Morris B.E."/>
            <person name="Pereira I.A."/>
            <person name="McInerney M.J."/>
            <person name="Austin R.N."/>
            <person name="Groves J.T."/>
            <person name="Kukor J.J."/>
            <person name="Suflita J.M."/>
            <person name="Young L.Y."/>
            <person name="Zylstra G.J."/>
            <person name="Wawrik B."/>
        </authorList>
    </citation>
    <scope>NUCLEOTIDE SEQUENCE [LARGE SCALE GENOMIC DNA]</scope>
    <source>
        <strain evidence="1 2">AK-01</strain>
    </source>
</reference>
<gene>
    <name evidence="1" type="ordered locus">Dalk_3769</name>
</gene>
<dbReference type="AlphaFoldDB" id="B8FLV2"/>
<sequence>MIELEIEPIQIVQIADFRWEFSELIAREIYIYKVCQLADFRGKGS</sequence>
<dbReference type="Proteomes" id="UP000000739">
    <property type="component" value="Chromosome"/>
</dbReference>
<keyword evidence="2" id="KW-1185">Reference proteome</keyword>
<name>B8FLV2_DESAL</name>
<dbReference type="KEGG" id="dal:Dalk_3769"/>
<accession>B8FLV2</accession>
<proteinExistence type="predicted"/>
<protein>
    <submittedName>
        <fullName evidence="1">Uncharacterized protein</fullName>
    </submittedName>
</protein>
<organism evidence="1 2">
    <name type="scientific">Desulfatibacillum aliphaticivorans</name>
    <dbReference type="NCBI Taxonomy" id="218208"/>
    <lineage>
        <taxon>Bacteria</taxon>
        <taxon>Pseudomonadati</taxon>
        <taxon>Thermodesulfobacteriota</taxon>
        <taxon>Desulfobacteria</taxon>
        <taxon>Desulfobacterales</taxon>
        <taxon>Desulfatibacillaceae</taxon>
        <taxon>Desulfatibacillum</taxon>
    </lineage>
</organism>
<evidence type="ECO:0000313" key="2">
    <source>
        <dbReference type="Proteomes" id="UP000000739"/>
    </source>
</evidence>
<evidence type="ECO:0000313" key="1">
    <source>
        <dbReference type="EMBL" id="ACL05456.1"/>
    </source>
</evidence>
<dbReference type="HOGENOM" id="CLU_3198885_0_0_7"/>